<dbReference type="InterPro" id="IPR036900">
    <property type="entry name" value="A-D-PHexomutase_C_sf"/>
</dbReference>
<dbReference type="InterPro" id="IPR005846">
    <property type="entry name" value="A-D-PHexomutase_a/b/a-III"/>
</dbReference>
<dbReference type="PANTHER" id="PTHR43771:SF2">
    <property type="entry name" value="PHOSPHOMANNOMUTASE_PHOSPHOGLUCOMUTASE"/>
    <property type="match status" value="1"/>
</dbReference>
<evidence type="ECO:0000259" key="8">
    <source>
        <dbReference type="Pfam" id="PF00408"/>
    </source>
</evidence>
<sequence length="450" mass="49984">MKPEIFREYDIRGIADTDLPDSDAELIGKAYGTLIHNNGGKTVVVGKDNRESGPRILEALKKGILSTGINIVFIGEIPTPLMYYAVHKLDSDGGISVTASHNPPEFNGFKVMVGKEAIYGAKIQELRKVAESGKFVQGEGTIKEKFLDDTYLEEIVSNVKIGKKLKVVIDAGNGMASELAPKLLKQLGIDPICLFCEKDSSFPNHQPDPVQEENVQDLKKKVLEEKADLGIAFDGDVDRVGVLDEKGTLIYGDKLLGIFSEDLLKRKPNSKIIFEVKCSQSLEEWIKEKGGIPIMWKTGHSLIKAKMKEENAVLAGEMSGHMFFTESWYGFDDALLAAAKILEIVSHSDKNLSEIVGQMPQYVSSPELRVDCPEGKKEEVVETMIKKYSGSNPKSVTIDGIRIVFDTGWALVRQSNTQSKIILRFEAKTREELDRLINQIKPEVEKLIQE</sequence>
<evidence type="ECO:0000256" key="6">
    <source>
        <dbReference type="ARBA" id="ARBA00023235"/>
    </source>
</evidence>
<evidence type="ECO:0000259" key="10">
    <source>
        <dbReference type="Pfam" id="PF02879"/>
    </source>
</evidence>
<evidence type="ECO:0000259" key="11">
    <source>
        <dbReference type="Pfam" id="PF02880"/>
    </source>
</evidence>
<proteinExistence type="inferred from homology"/>
<comment type="caution">
    <text evidence="12">The sequence shown here is derived from an EMBL/GenBank/DDBJ whole genome shotgun (WGS) entry which is preliminary data.</text>
</comment>
<dbReference type="Pfam" id="PF00408">
    <property type="entry name" value="PGM_PMM_IV"/>
    <property type="match status" value="1"/>
</dbReference>
<comment type="similarity">
    <text evidence="2 7">Belongs to the phosphohexose mutase family.</text>
</comment>
<dbReference type="Pfam" id="PF02879">
    <property type="entry name" value="PGM_PMM_II"/>
    <property type="match status" value="1"/>
</dbReference>
<gene>
    <name evidence="12" type="ORF">CL944_02095</name>
</gene>
<evidence type="ECO:0000256" key="4">
    <source>
        <dbReference type="ARBA" id="ARBA00022723"/>
    </source>
</evidence>
<dbReference type="GO" id="GO:0000287">
    <property type="term" value="F:magnesium ion binding"/>
    <property type="evidence" value="ECO:0007669"/>
    <property type="project" value="InterPro"/>
</dbReference>
<feature type="domain" description="Alpha-D-phosphohexomutase alpha/beta/alpha" evidence="10">
    <location>
        <begin position="150"/>
        <end position="247"/>
    </location>
</feature>
<name>A0A2D6LPY0_9ARCH</name>
<evidence type="ECO:0000256" key="3">
    <source>
        <dbReference type="ARBA" id="ARBA00022553"/>
    </source>
</evidence>
<comment type="cofactor">
    <cofactor evidence="1">
        <name>Mg(2+)</name>
        <dbReference type="ChEBI" id="CHEBI:18420"/>
    </cofactor>
</comment>
<dbReference type="PRINTS" id="PR00509">
    <property type="entry name" value="PGMPMM"/>
</dbReference>
<dbReference type="InterPro" id="IPR005843">
    <property type="entry name" value="A-D-PHexomutase_C"/>
</dbReference>
<dbReference type="InterPro" id="IPR016066">
    <property type="entry name" value="A-D-PHexomutase_CS"/>
</dbReference>
<reference evidence="13" key="1">
    <citation type="submission" date="2017-09" db="EMBL/GenBank/DDBJ databases">
        <title>The Reconstruction of 2,631 Draft Metagenome-Assembled Genomes from the Global Oceans.</title>
        <authorList>
            <person name="Tully B.J."/>
            <person name="Graham E.D."/>
            <person name="Heidelberg J.F."/>
        </authorList>
    </citation>
    <scope>NUCLEOTIDE SEQUENCE [LARGE SCALE GENOMIC DNA]</scope>
</reference>
<keyword evidence="6" id="KW-0413">Isomerase</keyword>
<dbReference type="Pfam" id="PF02878">
    <property type="entry name" value="PGM_PMM_I"/>
    <property type="match status" value="1"/>
</dbReference>
<dbReference type="Gene3D" id="3.40.120.10">
    <property type="entry name" value="Alpha-D-Glucose-1,6-Bisphosphate, subunit A, domain 3"/>
    <property type="match status" value="3"/>
</dbReference>
<dbReference type="Gene3D" id="3.30.310.50">
    <property type="entry name" value="Alpha-D-phosphohexomutase, C-terminal domain"/>
    <property type="match status" value="1"/>
</dbReference>
<keyword evidence="3" id="KW-0597">Phosphoprotein</keyword>
<dbReference type="InterPro" id="IPR005845">
    <property type="entry name" value="A-D-PHexomutase_a/b/a-II"/>
</dbReference>
<dbReference type="InterPro" id="IPR005844">
    <property type="entry name" value="A-D-PHexomutase_a/b/a-I"/>
</dbReference>
<dbReference type="SUPFAM" id="SSF53738">
    <property type="entry name" value="Phosphoglucomutase, first 3 domains"/>
    <property type="match status" value="3"/>
</dbReference>
<dbReference type="GO" id="GO:0016868">
    <property type="term" value="F:intramolecular phosphotransferase activity"/>
    <property type="evidence" value="ECO:0007669"/>
    <property type="project" value="InterPro"/>
</dbReference>
<protein>
    <submittedName>
        <fullName evidence="12">Phosphomannomutase</fullName>
    </submittedName>
</protein>
<dbReference type="AlphaFoldDB" id="A0A2D6LPY0"/>
<dbReference type="InterPro" id="IPR016055">
    <property type="entry name" value="A-D-PHexomutase_a/b/a-I/II/III"/>
</dbReference>
<keyword evidence="5 7" id="KW-0460">Magnesium</keyword>
<evidence type="ECO:0000256" key="5">
    <source>
        <dbReference type="ARBA" id="ARBA00022842"/>
    </source>
</evidence>
<organism evidence="12 13">
    <name type="scientific">Candidatus Iainarchaeum sp</name>
    <dbReference type="NCBI Taxonomy" id="3101447"/>
    <lineage>
        <taxon>Archaea</taxon>
        <taxon>Candidatus Iainarchaeota</taxon>
        <taxon>Candidatus Iainarchaeia</taxon>
        <taxon>Candidatus Iainarchaeales</taxon>
        <taxon>Candidatus Iainarchaeaceae</taxon>
        <taxon>Candidatus Iainarchaeum</taxon>
    </lineage>
</organism>
<feature type="domain" description="Alpha-D-phosphohexomutase alpha/beta/alpha" evidence="9">
    <location>
        <begin position="5"/>
        <end position="117"/>
    </location>
</feature>
<evidence type="ECO:0000256" key="2">
    <source>
        <dbReference type="ARBA" id="ARBA00010231"/>
    </source>
</evidence>
<feature type="domain" description="Alpha-D-phosphohexomutase alpha/beta/alpha" evidence="11">
    <location>
        <begin position="252"/>
        <end position="361"/>
    </location>
</feature>
<evidence type="ECO:0000256" key="1">
    <source>
        <dbReference type="ARBA" id="ARBA00001946"/>
    </source>
</evidence>
<evidence type="ECO:0000256" key="7">
    <source>
        <dbReference type="RuleBase" id="RU004326"/>
    </source>
</evidence>
<evidence type="ECO:0000313" key="13">
    <source>
        <dbReference type="Proteomes" id="UP000226712"/>
    </source>
</evidence>
<feature type="domain" description="Alpha-D-phosphohexomutase C-terminal" evidence="8">
    <location>
        <begin position="367"/>
        <end position="440"/>
    </location>
</feature>
<dbReference type="CDD" id="cd03089">
    <property type="entry name" value="PMM_PGM"/>
    <property type="match status" value="1"/>
</dbReference>
<dbReference type="Proteomes" id="UP000226712">
    <property type="component" value="Unassembled WGS sequence"/>
</dbReference>
<dbReference type="SUPFAM" id="SSF55957">
    <property type="entry name" value="Phosphoglucomutase, C-terminal domain"/>
    <property type="match status" value="1"/>
</dbReference>
<evidence type="ECO:0000313" key="12">
    <source>
        <dbReference type="EMBL" id="MAG18243.1"/>
    </source>
</evidence>
<dbReference type="InterPro" id="IPR005841">
    <property type="entry name" value="Alpha-D-phosphohexomutase_SF"/>
</dbReference>
<keyword evidence="4 7" id="KW-0479">Metal-binding</keyword>
<dbReference type="EMBL" id="NZBD01000015">
    <property type="protein sequence ID" value="MAG18243.1"/>
    <property type="molecule type" value="Genomic_DNA"/>
</dbReference>
<dbReference type="PANTHER" id="PTHR43771">
    <property type="entry name" value="PHOSPHOMANNOMUTASE"/>
    <property type="match status" value="1"/>
</dbReference>
<dbReference type="PROSITE" id="PS00710">
    <property type="entry name" value="PGM_PMM"/>
    <property type="match status" value="1"/>
</dbReference>
<accession>A0A2D6LPY0</accession>
<evidence type="ECO:0000259" key="9">
    <source>
        <dbReference type="Pfam" id="PF02878"/>
    </source>
</evidence>
<dbReference type="GO" id="GO:0005975">
    <property type="term" value="P:carbohydrate metabolic process"/>
    <property type="evidence" value="ECO:0007669"/>
    <property type="project" value="InterPro"/>
</dbReference>
<dbReference type="Pfam" id="PF02880">
    <property type="entry name" value="PGM_PMM_III"/>
    <property type="match status" value="1"/>
</dbReference>